<proteinExistence type="predicted"/>
<keyword evidence="2" id="KW-1185">Reference proteome</keyword>
<dbReference type="RefSeq" id="WP_145262394.1">
    <property type="nucleotide sequence ID" value="NZ_CP036316.1"/>
</dbReference>
<sequence>MSKQFIGSVGMIRRDGEERDEWLALWHDGRNAYHFPEAHKLEGESFRDSLIREIAWTTGLNPRKDFLTSSVPRLHHEEINGSSENETVIVVEFFLVELFGKTCRSTLLALEDQKKLTWVTSLQVKQGQATDGRSICSQQRELLRKADILVPERGE</sequence>
<dbReference type="KEGG" id="chya:V22_21110"/>
<gene>
    <name evidence="1" type="ORF">V22_21110</name>
</gene>
<dbReference type="Proteomes" id="UP000319976">
    <property type="component" value="Chromosome"/>
</dbReference>
<dbReference type="EMBL" id="CP036316">
    <property type="protein sequence ID" value="QDT64868.1"/>
    <property type="molecule type" value="Genomic_DNA"/>
</dbReference>
<accession>A0A517T935</accession>
<evidence type="ECO:0000313" key="1">
    <source>
        <dbReference type="EMBL" id="QDT64868.1"/>
    </source>
</evidence>
<dbReference type="InterPro" id="IPR015797">
    <property type="entry name" value="NUDIX_hydrolase-like_dom_sf"/>
</dbReference>
<dbReference type="AlphaFoldDB" id="A0A517T935"/>
<dbReference type="Gene3D" id="3.90.79.10">
    <property type="entry name" value="Nucleoside Triphosphate Pyrophosphohydrolase"/>
    <property type="match status" value="1"/>
</dbReference>
<evidence type="ECO:0000313" key="2">
    <source>
        <dbReference type="Proteomes" id="UP000319976"/>
    </source>
</evidence>
<organism evidence="1 2">
    <name type="scientific">Calycomorphotria hydatis</name>
    <dbReference type="NCBI Taxonomy" id="2528027"/>
    <lineage>
        <taxon>Bacteria</taxon>
        <taxon>Pseudomonadati</taxon>
        <taxon>Planctomycetota</taxon>
        <taxon>Planctomycetia</taxon>
        <taxon>Planctomycetales</taxon>
        <taxon>Planctomycetaceae</taxon>
        <taxon>Calycomorphotria</taxon>
    </lineage>
</organism>
<protein>
    <recommendedName>
        <fullName evidence="3">Nudix hydrolase domain-containing protein</fullName>
    </recommendedName>
</protein>
<dbReference type="SUPFAM" id="SSF55811">
    <property type="entry name" value="Nudix"/>
    <property type="match status" value="1"/>
</dbReference>
<name>A0A517T935_9PLAN</name>
<reference evidence="1 2" key="1">
    <citation type="submission" date="2019-02" db="EMBL/GenBank/DDBJ databases">
        <title>Deep-cultivation of Planctomycetes and their phenomic and genomic characterization uncovers novel biology.</title>
        <authorList>
            <person name="Wiegand S."/>
            <person name="Jogler M."/>
            <person name="Boedeker C."/>
            <person name="Pinto D."/>
            <person name="Vollmers J."/>
            <person name="Rivas-Marin E."/>
            <person name="Kohn T."/>
            <person name="Peeters S.H."/>
            <person name="Heuer A."/>
            <person name="Rast P."/>
            <person name="Oberbeckmann S."/>
            <person name="Bunk B."/>
            <person name="Jeske O."/>
            <person name="Meyerdierks A."/>
            <person name="Storesund J.E."/>
            <person name="Kallscheuer N."/>
            <person name="Luecker S."/>
            <person name="Lage O.M."/>
            <person name="Pohl T."/>
            <person name="Merkel B.J."/>
            <person name="Hornburger P."/>
            <person name="Mueller R.-W."/>
            <person name="Bruemmer F."/>
            <person name="Labrenz M."/>
            <person name="Spormann A.M."/>
            <person name="Op den Camp H."/>
            <person name="Overmann J."/>
            <person name="Amann R."/>
            <person name="Jetten M.S.M."/>
            <person name="Mascher T."/>
            <person name="Medema M.H."/>
            <person name="Devos D.P."/>
            <person name="Kaster A.-K."/>
            <person name="Ovreas L."/>
            <person name="Rohde M."/>
            <person name="Galperin M.Y."/>
            <person name="Jogler C."/>
        </authorList>
    </citation>
    <scope>NUCLEOTIDE SEQUENCE [LARGE SCALE GENOMIC DNA]</scope>
    <source>
        <strain evidence="1 2">V22</strain>
    </source>
</reference>
<dbReference type="OrthoDB" id="215101at2"/>
<evidence type="ECO:0008006" key="3">
    <source>
        <dbReference type="Google" id="ProtNLM"/>
    </source>
</evidence>